<dbReference type="KEGG" id="aio:EXH44_06765"/>
<protein>
    <recommendedName>
        <fullName evidence="4">Membrane transport protein MMPL domain-containing protein</fullName>
    </recommendedName>
</protein>
<dbReference type="GO" id="GO:0005886">
    <property type="term" value="C:plasma membrane"/>
    <property type="evidence" value="ECO:0007669"/>
    <property type="project" value="TreeGrafter"/>
</dbReference>
<evidence type="ECO:0000256" key="1">
    <source>
        <dbReference type="SAM" id="Phobius"/>
    </source>
</evidence>
<feature type="transmembrane region" description="Helical" evidence="1">
    <location>
        <begin position="411"/>
        <end position="434"/>
    </location>
</feature>
<feature type="transmembrane region" description="Helical" evidence="1">
    <location>
        <begin position="344"/>
        <end position="365"/>
    </location>
</feature>
<reference evidence="2 3" key="1">
    <citation type="submission" date="2019-03" db="EMBL/GenBank/DDBJ databases">
        <authorList>
            <person name="Che Y."/>
            <person name="Zhou L."/>
        </authorList>
    </citation>
    <scope>NUCLEOTIDE SEQUENCE [LARGE SCALE GENOMIC DNA]</scope>
    <source>
        <strain evidence="2 3">AIFJ1607</strain>
    </source>
</reference>
<dbReference type="EMBL" id="CP038145">
    <property type="protein sequence ID" value="QBQ63955.1"/>
    <property type="molecule type" value="Genomic_DNA"/>
</dbReference>
<dbReference type="SUPFAM" id="SSF82866">
    <property type="entry name" value="Multidrug efflux transporter AcrB transmembrane domain"/>
    <property type="match status" value="2"/>
</dbReference>
<dbReference type="InterPro" id="IPR050545">
    <property type="entry name" value="Mycobact_MmpL"/>
</dbReference>
<keyword evidence="1" id="KW-0472">Membrane</keyword>
<keyword evidence="1" id="KW-1133">Transmembrane helix</keyword>
<evidence type="ECO:0000313" key="3">
    <source>
        <dbReference type="Proteomes" id="UP000294444"/>
    </source>
</evidence>
<keyword evidence="1" id="KW-0812">Transmembrane</keyword>
<dbReference type="PANTHER" id="PTHR33406">
    <property type="entry name" value="MEMBRANE PROTEIN MJ1562-RELATED"/>
    <property type="match status" value="1"/>
</dbReference>
<proteinExistence type="predicted"/>
<name>A0A4P7CIM8_9PAST</name>
<feature type="transmembrane region" description="Helical" evidence="1">
    <location>
        <begin position="682"/>
        <end position="702"/>
    </location>
</feature>
<sequence length="761" mass="85116">MCIHLTTCRTLFLLFLVGVCVLFGIQLRSGHWLQTDLQALLPQEQHWSALQIEADKFQERQLNRQIIGLVGHSEPEQAFKIAQQISKRWQQSTLFQQVNSKIQPDLPRLRTEIQQLSLAVLPPKIRTQLLEKPEEYFQQYAEQIVNPFAQTHLLPLEQDWLGLGRFVLAQSQIQSAVQWNVENGMLYIPTADITWVLLRGELAENDLINPQQALADLTQQSEQIATNQNAKWLATGSALFANATKQQAEQESTLMSLLGVSLTLLLLLAVFRTFKVLWLFLPIGIGMLSGVVATILAFGQIHILTLVIGTSLIGVLIDFPLHWLSSSLFAEKWQGEQAMAKLRFTFVISLAVTLLGYGVLGFTILPVLKQTALFSSVALICAILATILFLPPQFQRYQPRKRSEWGKNLQIALPNGLEKIILLLLGLWIAIGVAKSEWKDDIRQWVAMPAELLSQAKQISEITGIDLGSQYFLIVAENDGKLLNVDKSLTKQLEGLVEQGKLTQFQSLSQWIMSETEQKQFASQLALRLTPQDYAILQEIGVPTEPITQSQHNLPNRPFVSLKQALSMQLGQGWQSLYLGEIVPKQVVALVKVSGIRDLSALQALADNQEIFWQDKRYHLNQAFEQTRDQTAWLKLLSFVIAGLLLWKYFGLKQTGKMLLIPLFAIVSTVAAFGWLAMPISLFTMFGLLLVSAIGIDYTAYMQTAPEPLHSKRVAILLAASTTLISFLLLSLSSTPAVASFGISVSIGILFSVLSTFKLLR</sequence>
<keyword evidence="3" id="KW-1185">Reference proteome</keyword>
<feature type="transmembrane region" description="Helical" evidence="1">
    <location>
        <begin position="254"/>
        <end position="271"/>
    </location>
</feature>
<dbReference type="PANTHER" id="PTHR33406:SF13">
    <property type="entry name" value="MEMBRANE PROTEIN YDFJ"/>
    <property type="match status" value="1"/>
</dbReference>
<feature type="transmembrane region" description="Helical" evidence="1">
    <location>
        <begin position="303"/>
        <end position="324"/>
    </location>
</feature>
<feature type="transmembrane region" description="Helical" evidence="1">
    <location>
        <begin position="632"/>
        <end position="651"/>
    </location>
</feature>
<feature type="transmembrane region" description="Helical" evidence="1">
    <location>
        <begin position="658"/>
        <end position="676"/>
    </location>
</feature>
<dbReference type="RefSeq" id="WP_162856786.1">
    <property type="nucleotide sequence ID" value="NZ_CP038145.1"/>
</dbReference>
<feature type="transmembrane region" description="Helical" evidence="1">
    <location>
        <begin position="278"/>
        <end position="297"/>
    </location>
</feature>
<evidence type="ECO:0008006" key="4">
    <source>
        <dbReference type="Google" id="ProtNLM"/>
    </source>
</evidence>
<dbReference type="Gene3D" id="1.20.1640.10">
    <property type="entry name" value="Multidrug efflux transporter AcrB transmembrane domain"/>
    <property type="match status" value="2"/>
</dbReference>
<organism evidence="2 3">
    <name type="scientific">Actinobacillus indolicus</name>
    <dbReference type="NCBI Taxonomy" id="51049"/>
    <lineage>
        <taxon>Bacteria</taxon>
        <taxon>Pseudomonadati</taxon>
        <taxon>Pseudomonadota</taxon>
        <taxon>Gammaproteobacteria</taxon>
        <taxon>Pasteurellales</taxon>
        <taxon>Pasteurellaceae</taxon>
        <taxon>Actinobacillus</taxon>
    </lineage>
</organism>
<feature type="transmembrane region" description="Helical" evidence="1">
    <location>
        <begin position="371"/>
        <end position="390"/>
    </location>
</feature>
<feature type="transmembrane region" description="Helical" evidence="1">
    <location>
        <begin position="738"/>
        <end position="760"/>
    </location>
</feature>
<dbReference type="Proteomes" id="UP000294444">
    <property type="component" value="Chromosome"/>
</dbReference>
<evidence type="ECO:0000313" key="2">
    <source>
        <dbReference type="EMBL" id="QBQ63955.1"/>
    </source>
</evidence>
<accession>A0A4P7CIM8</accession>
<gene>
    <name evidence="2" type="ORF">EXH44_06765</name>
</gene>
<feature type="transmembrane region" description="Helical" evidence="1">
    <location>
        <begin position="714"/>
        <end position="732"/>
    </location>
</feature>
<dbReference type="AlphaFoldDB" id="A0A4P7CIM8"/>